<evidence type="ECO:0000313" key="2">
    <source>
        <dbReference type="Proteomes" id="UP000252586"/>
    </source>
</evidence>
<dbReference type="RefSeq" id="WP_067505008.1">
    <property type="nucleotide sequence ID" value="NZ_QNRE01000012.1"/>
</dbReference>
<dbReference type="Proteomes" id="UP000252586">
    <property type="component" value="Unassembled WGS sequence"/>
</dbReference>
<dbReference type="STRING" id="1210090.GCA_001613185_01358"/>
<reference evidence="1 2" key="1">
    <citation type="submission" date="2018-06" db="EMBL/GenBank/DDBJ databases">
        <title>Genomic Encyclopedia of Type Strains, Phase IV (KMG-IV): sequencing the most valuable type-strain genomes for metagenomic binning, comparative biology and taxonomic classification.</title>
        <authorList>
            <person name="Goeker M."/>
        </authorList>
    </citation>
    <scope>NUCLEOTIDE SEQUENCE [LARGE SCALE GENOMIC DNA]</scope>
    <source>
        <strain evidence="1 2">DSM 44599</strain>
    </source>
</reference>
<evidence type="ECO:0000313" key="1">
    <source>
        <dbReference type="EMBL" id="RBO87041.1"/>
    </source>
</evidence>
<proteinExistence type="predicted"/>
<accession>A0A366DAF6</accession>
<organism evidence="1 2">
    <name type="scientific">Nocardia puris</name>
    <dbReference type="NCBI Taxonomy" id="208602"/>
    <lineage>
        <taxon>Bacteria</taxon>
        <taxon>Bacillati</taxon>
        <taxon>Actinomycetota</taxon>
        <taxon>Actinomycetes</taxon>
        <taxon>Mycobacteriales</taxon>
        <taxon>Nocardiaceae</taxon>
        <taxon>Nocardia</taxon>
    </lineage>
</organism>
<comment type="caution">
    <text evidence="1">The sequence shown here is derived from an EMBL/GenBank/DDBJ whole genome shotgun (WGS) entry which is preliminary data.</text>
</comment>
<name>A0A366DAF6_9NOCA</name>
<keyword evidence="2" id="KW-1185">Reference proteome</keyword>
<sequence>MTSTRLIRLWNGVMEYYGDVDHAVTELPGNRLEIVIPQGHPAFKWLTKAAATLEQRYVTVDDGPTRATYVLHHWKIEHDPQVRCPHCGTEPRIVQRSNWIEAP</sequence>
<dbReference type="EMBL" id="QNRE01000012">
    <property type="protein sequence ID" value="RBO87041.1"/>
    <property type="molecule type" value="Genomic_DNA"/>
</dbReference>
<dbReference type="AlphaFoldDB" id="A0A366DAF6"/>
<protein>
    <submittedName>
        <fullName evidence="1">Uncharacterized protein</fullName>
    </submittedName>
</protein>
<gene>
    <name evidence="1" type="ORF">DFR74_112218</name>
</gene>